<dbReference type="EMBL" id="JACIEE010000009">
    <property type="protein sequence ID" value="MBB3979053.1"/>
    <property type="molecule type" value="Genomic_DNA"/>
</dbReference>
<evidence type="ECO:0000313" key="2">
    <source>
        <dbReference type="EMBL" id="MBB3979053.1"/>
    </source>
</evidence>
<gene>
    <name evidence="2" type="ORF">GGQ64_004289</name>
</gene>
<dbReference type="InterPro" id="IPR018640">
    <property type="entry name" value="DUF2063"/>
</dbReference>
<evidence type="ECO:0000259" key="1">
    <source>
        <dbReference type="Pfam" id="PF09836"/>
    </source>
</evidence>
<comment type="caution">
    <text evidence="2">The sequence shown here is derived from an EMBL/GenBank/DDBJ whole genome shotgun (WGS) entry which is preliminary data.</text>
</comment>
<feature type="domain" description="Putative DNA-binding" evidence="1">
    <location>
        <begin position="19"/>
        <end position="108"/>
    </location>
</feature>
<dbReference type="Pfam" id="PF09836">
    <property type="entry name" value="DUF2063"/>
    <property type="match status" value="1"/>
</dbReference>
<evidence type="ECO:0000313" key="3">
    <source>
        <dbReference type="Proteomes" id="UP000574761"/>
    </source>
</evidence>
<dbReference type="RefSeq" id="WP_183807303.1">
    <property type="nucleotide sequence ID" value="NZ_JACIEE010000009.1"/>
</dbReference>
<dbReference type="AlphaFoldDB" id="A0A7W6GLA6"/>
<dbReference type="Proteomes" id="UP000574761">
    <property type="component" value="Unassembled WGS sequence"/>
</dbReference>
<sequence>MQPSSLGFAAGREAAPYAAHFAGRLLDPGKPAPPDVTDTGGGGAERRFGIYRNNVTVSLIGALAAIFPTTLRITGPEFFRAMARFHIRATPPTSPLLFEYGHDFAAFIAQYQHARSMPWLADVARIERAWLDAYHAADEAVLAMEPLAAVAPEALGATRFIAHPATRLLSSSYPAFSIFSANRQDAPVGPIMATEPEWTLVTRPVFDVEVRRISPDAAMMIEGLMAGDTLGRAAGEALATFADFDLPAAIAGLIEAGAFCGISTNGARDET</sequence>
<protein>
    <recommendedName>
        <fullName evidence="1">Putative DNA-binding domain-containing protein</fullName>
    </recommendedName>
</protein>
<dbReference type="InterPro" id="IPR044922">
    <property type="entry name" value="DUF2063_N_sf"/>
</dbReference>
<organism evidence="2 3">
    <name type="scientific">Mycoplana azooxidifex</name>
    <dbReference type="NCBI Taxonomy" id="1636188"/>
    <lineage>
        <taxon>Bacteria</taxon>
        <taxon>Pseudomonadati</taxon>
        <taxon>Pseudomonadota</taxon>
        <taxon>Alphaproteobacteria</taxon>
        <taxon>Hyphomicrobiales</taxon>
        <taxon>Rhizobiaceae</taxon>
        <taxon>Mycoplana</taxon>
    </lineage>
</organism>
<reference evidence="2 3" key="1">
    <citation type="submission" date="2020-08" db="EMBL/GenBank/DDBJ databases">
        <title>Genomic Encyclopedia of Type Strains, Phase IV (KMG-IV): sequencing the most valuable type-strain genomes for metagenomic binning, comparative biology and taxonomic classification.</title>
        <authorList>
            <person name="Goeker M."/>
        </authorList>
    </citation>
    <scope>NUCLEOTIDE SEQUENCE [LARGE SCALE GENOMIC DNA]</scope>
    <source>
        <strain evidence="2 3">DSM 100211</strain>
    </source>
</reference>
<proteinExistence type="predicted"/>
<name>A0A7W6GLA6_9HYPH</name>
<dbReference type="Gene3D" id="1.10.150.690">
    <property type="entry name" value="DUF2063"/>
    <property type="match status" value="1"/>
</dbReference>
<keyword evidence="3" id="KW-1185">Reference proteome</keyword>
<accession>A0A7W6GLA6</accession>